<name>A0AAD5MMY1_PARTN</name>
<reference evidence="1" key="1">
    <citation type="submission" date="2021-06" db="EMBL/GenBank/DDBJ databases">
        <title>Parelaphostrongylus tenuis whole genome reference sequence.</title>
        <authorList>
            <person name="Garwood T.J."/>
            <person name="Larsen P.A."/>
            <person name="Fountain-Jones N.M."/>
            <person name="Garbe J.R."/>
            <person name="Macchietto M.G."/>
            <person name="Kania S.A."/>
            <person name="Gerhold R.W."/>
            <person name="Richards J.E."/>
            <person name="Wolf T.M."/>
        </authorList>
    </citation>
    <scope>NUCLEOTIDE SEQUENCE</scope>
    <source>
        <strain evidence="1">MNPRO001-30</strain>
        <tissue evidence="1">Meninges</tissue>
    </source>
</reference>
<comment type="caution">
    <text evidence="1">The sequence shown here is derived from an EMBL/GenBank/DDBJ whole genome shotgun (WGS) entry which is preliminary data.</text>
</comment>
<sequence length="98" mass="11017">MLVLSLNEAIIWWGNTGLYAGCCIMVQPILPNVANRLCYMKSSIIMAKGTLNCFGCLSRTAADKPEKLLDCSDEQYLLAMWMYWGQLQRCNGAMRTEA</sequence>
<dbReference type="EMBL" id="JAHQIW010003449">
    <property type="protein sequence ID" value="KAJ1358728.1"/>
    <property type="molecule type" value="Genomic_DNA"/>
</dbReference>
<gene>
    <name evidence="1" type="ORF">KIN20_017228</name>
</gene>
<proteinExistence type="predicted"/>
<evidence type="ECO:0000313" key="1">
    <source>
        <dbReference type="EMBL" id="KAJ1358728.1"/>
    </source>
</evidence>
<organism evidence="1 2">
    <name type="scientific">Parelaphostrongylus tenuis</name>
    <name type="common">Meningeal worm</name>
    <dbReference type="NCBI Taxonomy" id="148309"/>
    <lineage>
        <taxon>Eukaryota</taxon>
        <taxon>Metazoa</taxon>
        <taxon>Ecdysozoa</taxon>
        <taxon>Nematoda</taxon>
        <taxon>Chromadorea</taxon>
        <taxon>Rhabditida</taxon>
        <taxon>Rhabditina</taxon>
        <taxon>Rhabditomorpha</taxon>
        <taxon>Strongyloidea</taxon>
        <taxon>Metastrongylidae</taxon>
        <taxon>Parelaphostrongylus</taxon>
    </lineage>
</organism>
<accession>A0AAD5MMY1</accession>
<keyword evidence="2" id="KW-1185">Reference proteome</keyword>
<protein>
    <submittedName>
        <fullName evidence="1">Uncharacterized protein</fullName>
    </submittedName>
</protein>
<evidence type="ECO:0000313" key="2">
    <source>
        <dbReference type="Proteomes" id="UP001196413"/>
    </source>
</evidence>
<dbReference type="AlphaFoldDB" id="A0AAD5MMY1"/>
<dbReference type="Proteomes" id="UP001196413">
    <property type="component" value="Unassembled WGS sequence"/>
</dbReference>